<reference evidence="3 4" key="1">
    <citation type="submission" date="2017-06" db="EMBL/GenBank/DDBJ databases">
        <title>A platform for efficient transgenesis in Macrostomum lignano, a flatworm model organism for stem cell research.</title>
        <authorList>
            <person name="Berezikov E."/>
        </authorList>
    </citation>
    <scope>NUCLEOTIDE SEQUENCE [LARGE SCALE GENOMIC DNA]</scope>
    <source>
        <strain evidence="3">DV1</strain>
        <tissue evidence="3">Whole organism</tissue>
    </source>
</reference>
<name>A0A267DN93_9PLAT</name>
<evidence type="ECO:0000313" key="4">
    <source>
        <dbReference type="Proteomes" id="UP000215902"/>
    </source>
</evidence>
<dbReference type="EMBL" id="NIVC01003588">
    <property type="protein sequence ID" value="PAA50675.1"/>
    <property type="molecule type" value="Genomic_DNA"/>
</dbReference>
<organism evidence="3 4">
    <name type="scientific">Macrostomum lignano</name>
    <dbReference type="NCBI Taxonomy" id="282301"/>
    <lineage>
        <taxon>Eukaryota</taxon>
        <taxon>Metazoa</taxon>
        <taxon>Spiralia</taxon>
        <taxon>Lophotrochozoa</taxon>
        <taxon>Platyhelminthes</taxon>
        <taxon>Rhabditophora</taxon>
        <taxon>Macrostomorpha</taxon>
        <taxon>Macrostomida</taxon>
        <taxon>Macrostomidae</taxon>
        <taxon>Macrostomum</taxon>
    </lineage>
</organism>
<evidence type="ECO:0000313" key="3">
    <source>
        <dbReference type="EMBL" id="PAA50675.1"/>
    </source>
</evidence>
<feature type="region of interest" description="Disordered" evidence="1">
    <location>
        <begin position="81"/>
        <end position="101"/>
    </location>
</feature>
<accession>A0A267DN93</accession>
<feature type="compositionally biased region" description="Polar residues" evidence="1">
    <location>
        <begin position="22"/>
        <end position="43"/>
    </location>
</feature>
<feature type="non-terminal residue" evidence="3">
    <location>
        <position position="1"/>
    </location>
</feature>
<evidence type="ECO:0000256" key="1">
    <source>
        <dbReference type="SAM" id="MobiDB-lite"/>
    </source>
</evidence>
<dbReference type="AlphaFoldDB" id="A0A267DN93"/>
<feature type="domain" description="HalX" evidence="2">
    <location>
        <begin position="42"/>
        <end position="85"/>
    </location>
</feature>
<comment type="caution">
    <text evidence="3">The sequence shown here is derived from an EMBL/GenBank/DDBJ whole genome shotgun (WGS) entry which is preliminary data.</text>
</comment>
<dbReference type="InterPro" id="IPR013971">
    <property type="entry name" value="HalX_domain"/>
</dbReference>
<gene>
    <name evidence="3" type="ORF">BOX15_Mlig013762g3</name>
</gene>
<sequence length="101" mass="11217">GYEYILAKALWDLLPKEHCGMTSGSSNVVSTETGRTRQTNASATAALDDGRGANSLAGSEEFRRLQLQVEEMERKLDRDLDELKQFGLHDRSSTASRTQKN</sequence>
<dbReference type="Pfam" id="PF08663">
    <property type="entry name" value="HalX"/>
    <property type="match status" value="1"/>
</dbReference>
<evidence type="ECO:0000259" key="2">
    <source>
        <dbReference type="Pfam" id="PF08663"/>
    </source>
</evidence>
<feature type="compositionally biased region" description="Basic and acidic residues" evidence="1">
    <location>
        <begin position="81"/>
        <end position="92"/>
    </location>
</feature>
<keyword evidence="4" id="KW-1185">Reference proteome</keyword>
<dbReference type="Proteomes" id="UP000215902">
    <property type="component" value="Unassembled WGS sequence"/>
</dbReference>
<feature type="region of interest" description="Disordered" evidence="1">
    <location>
        <begin position="21"/>
        <end position="57"/>
    </location>
</feature>
<proteinExistence type="predicted"/>
<protein>
    <recommendedName>
        <fullName evidence="2">HalX domain-containing protein</fullName>
    </recommendedName>
</protein>